<comment type="caution">
    <text evidence="1">The sequence shown here is derived from an EMBL/GenBank/DDBJ whole genome shotgun (WGS) entry which is preliminary data.</text>
</comment>
<dbReference type="GO" id="GO:0005829">
    <property type="term" value="C:cytosol"/>
    <property type="evidence" value="ECO:0007669"/>
    <property type="project" value="TreeGrafter"/>
</dbReference>
<dbReference type="PANTHER" id="PTHR30164">
    <property type="entry name" value="MTFA PEPTIDASE"/>
    <property type="match status" value="1"/>
</dbReference>
<evidence type="ECO:0000313" key="2">
    <source>
        <dbReference type="Proteomes" id="UP000243416"/>
    </source>
</evidence>
<dbReference type="InterPro" id="IPR042252">
    <property type="entry name" value="MtfA_N"/>
</dbReference>
<dbReference type="PANTHER" id="PTHR30164:SF2">
    <property type="entry name" value="PROTEIN MTFA"/>
    <property type="match status" value="1"/>
</dbReference>
<dbReference type="Gene3D" id="3.40.390.10">
    <property type="entry name" value="Collagenase (Catalytic Domain)"/>
    <property type="match status" value="1"/>
</dbReference>
<sequence>MLAWRKLRNWLRRRKAAAIRITPAQWQRIEARLPFLAHLQPAERLRLRGMALELLVDKQMSGAQGLQLHTEMQLSIALQACLPVLKLGLDWYRGWSGIIVYPGDFIVPRREVDETGIVHEFDDTLLGEAWEGGPVLLAWFEYTEEAHGDSHNVVIHEFAHKLDMKNGLADGFPPLHGSMTASAWRDAFVPAYEDFCRRVDRGEYTALDPYAASAPAEFFAVMSEAFFCLPQRLHEEYPAVYEQLSLFYRQQPLSSAT</sequence>
<evidence type="ECO:0000313" key="1">
    <source>
        <dbReference type="EMBL" id="KYC29191.1"/>
    </source>
</evidence>
<dbReference type="InterPro" id="IPR024079">
    <property type="entry name" value="MetalloPept_cat_dom_sf"/>
</dbReference>
<dbReference type="GO" id="GO:0008237">
    <property type="term" value="F:metallopeptidase activity"/>
    <property type="evidence" value="ECO:0007669"/>
    <property type="project" value="InterPro"/>
</dbReference>
<dbReference type="SUPFAM" id="SSF55486">
    <property type="entry name" value="Metalloproteases ('zincins'), catalytic domain"/>
    <property type="match status" value="1"/>
</dbReference>
<dbReference type="GO" id="GO:0004177">
    <property type="term" value="F:aminopeptidase activity"/>
    <property type="evidence" value="ECO:0007669"/>
    <property type="project" value="TreeGrafter"/>
</dbReference>
<gene>
    <name evidence="1" type="ORF">ACY05_01080</name>
</gene>
<dbReference type="EMBL" id="LFZK01000001">
    <property type="protein sequence ID" value="KYC29191.1"/>
    <property type="molecule type" value="Genomic_DNA"/>
</dbReference>
<dbReference type="InterPro" id="IPR010384">
    <property type="entry name" value="MtfA_fam"/>
</dbReference>
<dbReference type="AlphaFoldDB" id="A0A656Z8W5"/>
<dbReference type="RefSeq" id="WP_067169639.1">
    <property type="nucleotide sequence ID" value="NZ_LFZK01000001.1"/>
</dbReference>
<dbReference type="Gene3D" id="1.10.472.150">
    <property type="entry name" value="Glucose-regulated metallo-peptidase M90, N-terminal domain"/>
    <property type="match status" value="1"/>
</dbReference>
<organism evidence="1 2">
    <name type="scientific">Sterolibacterium denitrificans</name>
    <dbReference type="NCBI Taxonomy" id="157592"/>
    <lineage>
        <taxon>Bacteria</taxon>
        <taxon>Pseudomonadati</taxon>
        <taxon>Pseudomonadota</taxon>
        <taxon>Betaproteobacteria</taxon>
        <taxon>Nitrosomonadales</taxon>
        <taxon>Sterolibacteriaceae</taxon>
        <taxon>Sterolibacterium</taxon>
    </lineage>
</organism>
<keyword evidence="2" id="KW-1185">Reference proteome</keyword>
<dbReference type="OrthoDB" id="9786424at2"/>
<dbReference type="Pfam" id="PF06167">
    <property type="entry name" value="Peptidase_M90"/>
    <property type="match status" value="1"/>
</dbReference>
<accession>A0A656Z8W5</accession>
<reference evidence="1 2" key="1">
    <citation type="journal article" date="2016" name="ISME J.">
        <title>Integrated multi-omics analyses reveal the biochemical mechanisms and phylogenetic relevance of anaerobic androgen biodegradation in the environment.</title>
        <authorList>
            <person name="Yang F.C."/>
            <person name="Chen Y.L."/>
            <person name="Tang S.L."/>
            <person name="Yu C.P."/>
            <person name="Wang P.H."/>
            <person name="Ismail W."/>
            <person name="Wang C.H."/>
            <person name="Ding J.Y."/>
            <person name="Yang C.Y."/>
            <person name="Yang C.Y."/>
            <person name="Chiang Y.R."/>
        </authorList>
    </citation>
    <scope>NUCLEOTIDE SEQUENCE [LARGE SCALE GENOMIC DNA]</scope>
    <source>
        <strain evidence="1 2">DSM 13999</strain>
    </source>
</reference>
<proteinExistence type="predicted"/>
<dbReference type="CDD" id="cd20169">
    <property type="entry name" value="Peptidase_M90_mtfA"/>
    <property type="match status" value="1"/>
</dbReference>
<protein>
    <submittedName>
        <fullName evidence="1">Membrane protein</fullName>
    </submittedName>
</protein>
<name>A0A656Z8W5_9PROT</name>
<dbReference type="Proteomes" id="UP000243416">
    <property type="component" value="Unassembled WGS sequence"/>
</dbReference>